<dbReference type="AlphaFoldDB" id="A0A4R7VTB6"/>
<reference evidence="1 2" key="1">
    <citation type="submission" date="2019-03" db="EMBL/GenBank/DDBJ databases">
        <title>Genomic Encyclopedia of Archaeal and Bacterial Type Strains, Phase II (KMG-II): from individual species to whole genera.</title>
        <authorList>
            <person name="Goeker M."/>
        </authorList>
    </citation>
    <scope>NUCLEOTIDE SEQUENCE [LARGE SCALE GENOMIC DNA]</scope>
    <source>
        <strain evidence="1 2">DSM 45499</strain>
    </source>
</reference>
<dbReference type="RefSeq" id="WP_133903811.1">
    <property type="nucleotide sequence ID" value="NZ_SOCP01000005.1"/>
</dbReference>
<organism evidence="1 2">
    <name type="scientific">Actinophytocola oryzae</name>
    <dbReference type="NCBI Taxonomy" id="502181"/>
    <lineage>
        <taxon>Bacteria</taxon>
        <taxon>Bacillati</taxon>
        <taxon>Actinomycetota</taxon>
        <taxon>Actinomycetes</taxon>
        <taxon>Pseudonocardiales</taxon>
        <taxon>Pseudonocardiaceae</taxon>
    </lineage>
</organism>
<proteinExistence type="predicted"/>
<evidence type="ECO:0000313" key="1">
    <source>
        <dbReference type="EMBL" id="TDV52457.1"/>
    </source>
</evidence>
<name>A0A4R7VTB6_9PSEU</name>
<keyword evidence="2" id="KW-1185">Reference proteome</keyword>
<gene>
    <name evidence="1" type="ORF">CLV71_105589</name>
</gene>
<protein>
    <submittedName>
        <fullName evidence="1">Uncharacterized protein</fullName>
    </submittedName>
</protein>
<comment type="caution">
    <text evidence="1">The sequence shown here is derived from an EMBL/GenBank/DDBJ whole genome shotgun (WGS) entry which is preliminary data.</text>
</comment>
<dbReference type="Proteomes" id="UP000294927">
    <property type="component" value="Unassembled WGS sequence"/>
</dbReference>
<accession>A0A4R7VTB6</accession>
<evidence type="ECO:0000313" key="2">
    <source>
        <dbReference type="Proteomes" id="UP000294927"/>
    </source>
</evidence>
<dbReference type="OrthoDB" id="7428772at2"/>
<dbReference type="EMBL" id="SOCP01000005">
    <property type="protein sequence ID" value="TDV52457.1"/>
    <property type="molecule type" value="Genomic_DNA"/>
</dbReference>
<sequence length="259" mass="29018">MTSDNDPEETGTTLLLKVLLRQRHLQVYSAFAREYIKAAAKLDRELMNTGPSKAQFYRWLSGELTKLPYSHHCRVLEAMFPDWGVAQLFQPYSGSISVVPRPGASAPAPPPTISTPSRQVDAGKVVSHELDLSGDWWCAWQTSKDDVPRVDVHMLTVHQQGERLQLEADRAPAEGSYSWRGELCIWDNEALMGWYRSTEGAVRSKGTMYLALHPHGEHAWGRWTGMSYDGVVVTGWGVIARNEELAHRVAHNLVDAGRP</sequence>